<name>A0A916W473_9BACI</name>
<dbReference type="InterPro" id="IPR002477">
    <property type="entry name" value="Peptidoglycan-bd-like"/>
</dbReference>
<feature type="compositionally biased region" description="Low complexity" evidence="1">
    <location>
        <begin position="102"/>
        <end position="115"/>
    </location>
</feature>
<sequence>MSLFINHSVETNNDELIVTLYLDKRFGHEEFSKEFFSKGNKKSLESEVKNYFKTHLPNIKSGIVKIAFGTMILTVLPIQTFAQDLATDPSGENIEYVIQAEDTVPLDDTTTTQTDDGNENIQEPVPEPEPSTEDDTVEPVPEPEPPTIDDTEEPVPSPDTDEPSDTTQDTPQETTYIVMAGDTLTRISNQHHVTIDEIKEANNLTSDVIYVGQQLIIPNTDTTESDLVEGEQANPEPTDTVQEPEAPELENEPIQFGMHRDDVVILKENLDTLGFVEWKNPPTDYFGRSSEQALLDFQAFYGLNETGVADQDTLAKIDNILSSPLQDGNRHDDAIQLKINLEILGYVSWKNPPNNFFGSSTKEAVQRFQQDNNLPVSGIADQLTFSKLQELAQQPLHVGMNRPDAVDMKKNLEILGYVKWKNEPTGYYGSQTKAAVISFQSDYGLPATGVVDSVTMSTLEDAANAPMREGMYRSDAIDLKINLEQLGFISWKNTPNNFFGPSSANALQNFQSYYGLEATGIADQATLQKIDDILASPLQDGNRHEDAIQLKKDLEKIGIVKWKNSPTNYFGSSTKRAVEDFQRQYNLPVSGIADARTLQKIAEVREAVVEINSFYITGKGYGHAVGMTQYGAYGMAKAGHSYEEIIKYYYTGVELSTRDTENQLVRVLLAQNASTITISSDQPYQVGDKEFPAHTVTSIQYENGEYVIKNSGNTYTRESQLQISSTQGGLLHFKDQQYEGIFYISEDAGKLDLVNHINVESYLKGVVPYEIIPSWNNMDLYKTQTLAARTYVLKEIQRDYDRNFDVYDTVRSQVYHGVPTSIPEVYVNKINQAIAETKGQVIVYNGTLIDAVYSASSGGHTVDAADVWGNSVPYLVGKEDPYDTFVYSNNWWNYTITKQDLEELYPSVGKIIDVRVEETKYNRPTEISIIGEDDSITVTGSEFRSKIGSDKLKSNTFTIEGIS</sequence>
<comment type="caution">
    <text evidence="3">The sequence shown here is derived from an EMBL/GenBank/DDBJ whole genome shotgun (WGS) entry which is preliminary data.</text>
</comment>
<dbReference type="SUPFAM" id="SSF54106">
    <property type="entry name" value="LysM domain"/>
    <property type="match status" value="1"/>
</dbReference>
<dbReference type="InterPro" id="IPR036779">
    <property type="entry name" value="LysM_dom_sf"/>
</dbReference>
<dbReference type="PROSITE" id="PS51782">
    <property type="entry name" value="LYSM"/>
    <property type="match status" value="1"/>
</dbReference>
<dbReference type="InterPro" id="IPR013486">
    <property type="entry name" value="SpoIID/LytB"/>
</dbReference>
<proteinExistence type="predicted"/>
<feature type="region of interest" description="Disordered" evidence="1">
    <location>
        <begin position="100"/>
        <end position="173"/>
    </location>
</feature>
<evidence type="ECO:0000256" key="1">
    <source>
        <dbReference type="SAM" id="MobiDB-lite"/>
    </source>
</evidence>
<dbReference type="Gene3D" id="3.10.350.10">
    <property type="entry name" value="LysM domain"/>
    <property type="match status" value="1"/>
</dbReference>
<dbReference type="Pfam" id="PF01476">
    <property type="entry name" value="LysM"/>
    <property type="match status" value="1"/>
</dbReference>
<dbReference type="SUPFAM" id="SSF47090">
    <property type="entry name" value="PGBD-like"/>
    <property type="match status" value="5"/>
</dbReference>
<reference evidence="3" key="2">
    <citation type="submission" date="2020-09" db="EMBL/GenBank/DDBJ databases">
        <authorList>
            <person name="Sun Q."/>
            <person name="Zhou Y."/>
        </authorList>
    </citation>
    <scope>NUCLEOTIDE SEQUENCE</scope>
    <source>
        <strain evidence="3">CGMCC 1.12408</strain>
    </source>
</reference>
<dbReference type="Pfam" id="PF08486">
    <property type="entry name" value="SpoIID"/>
    <property type="match status" value="1"/>
</dbReference>
<dbReference type="GO" id="GO:0030435">
    <property type="term" value="P:sporulation resulting in formation of a cellular spore"/>
    <property type="evidence" value="ECO:0007669"/>
    <property type="project" value="InterPro"/>
</dbReference>
<feature type="compositionally biased region" description="Acidic residues" evidence="1">
    <location>
        <begin position="147"/>
        <end position="164"/>
    </location>
</feature>
<protein>
    <recommendedName>
        <fullName evidence="2">LysM domain-containing protein</fullName>
    </recommendedName>
</protein>
<dbReference type="Proteomes" id="UP000613512">
    <property type="component" value="Unassembled WGS sequence"/>
</dbReference>
<dbReference type="NCBIfam" id="TIGR02669">
    <property type="entry name" value="SpoIID_LytB"/>
    <property type="match status" value="1"/>
</dbReference>
<gene>
    <name evidence="3" type="ORF">GCM10008025_05840</name>
</gene>
<dbReference type="InterPro" id="IPR036365">
    <property type="entry name" value="PGBD-like_sf"/>
</dbReference>
<dbReference type="GO" id="GO:0008932">
    <property type="term" value="F:lytic endotransglycosylase activity"/>
    <property type="evidence" value="ECO:0007669"/>
    <property type="project" value="TreeGrafter"/>
</dbReference>
<keyword evidence="4" id="KW-1185">Reference proteome</keyword>
<evidence type="ECO:0000313" key="4">
    <source>
        <dbReference type="Proteomes" id="UP000613512"/>
    </source>
</evidence>
<feature type="domain" description="LysM" evidence="2">
    <location>
        <begin position="174"/>
        <end position="217"/>
    </location>
</feature>
<dbReference type="Pfam" id="PF01471">
    <property type="entry name" value="PG_binding_1"/>
    <property type="match status" value="5"/>
</dbReference>
<dbReference type="AlphaFoldDB" id="A0A916W473"/>
<organism evidence="3 4">
    <name type="scientific">Ornithinibacillus halotolerans</name>
    <dbReference type="NCBI Taxonomy" id="1274357"/>
    <lineage>
        <taxon>Bacteria</taxon>
        <taxon>Bacillati</taxon>
        <taxon>Bacillota</taxon>
        <taxon>Bacilli</taxon>
        <taxon>Bacillales</taxon>
        <taxon>Bacillaceae</taxon>
        <taxon>Ornithinibacillus</taxon>
    </lineage>
</organism>
<accession>A0A916W473</accession>
<reference evidence="3" key="1">
    <citation type="journal article" date="2014" name="Int. J. Syst. Evol. Microbiol.">
        <title>Complete genome sequence of Corynebacterium casei LMG S-19264T (=DSM 44701T), isolated from a smear-ripened cheese.</title>
        <authorList>
            <consortium name="US DOE Joint Genome Institute (JGI-PGF)"/>
            <person name="Walter F."/>
            <person name="Albersmeier A."/>
            <person name="Kalinowski J."/>
            <person name="Ruckert C."/>
        </authorList>
    </citation>
    <scope>NUCLEOTIDE SEQUENCE</scope>
    <source>
        <strain evidence="3">CGMCC 1.12408</strain>
    </source>
</reference>
<dbReference type="RefSeq" id="WP_188383190.1">
    <property type="nucleotide sequence ID" value="NZ_BMEY01000002.1"/>
</dbReference>
<feature type="region of interest" description="Disordered" evidence="1">
    <location>
        <begin position="224"/>
        <end position="246"/>
    </location>
</feature>
<evidence type="ECO:0000259" key="2">
    <source>
        <dbReference type="PROSITE" id="PS51782"/>
    </source>
</evidence>
<dbReference type="SMART" id="SM00257">
    <property type="entry name" value="LysM"/>
    <property type="match status" value="1"/>
</dbReference>
<dbReference type="InterPro" id="IPR036366">
    <property type="entry name" value="PGBDSf"/>
</dbReference>
<dbReference type="Gene3D" id="1.10.101.10">
    <property type="entry name" value="PGBD-like superfamily/PGBD"/>
    <property type="match status" value="5"/>
</dbReference>
<dbReference type="InterPro" id="IPR018392">
    <property type="entry name" value="LysM"/>
</dbReference>
<dbReference type="EMBL" id="BMEY01000002">
    <property type="protein sequence ID" value="GGA64871.1"/>
    <property type="molecule type" value="Genomic_DNA"/>
</dbReference>
<dbReference type="PANTHER" id="PTHR33734:SF22">
    <property type="entry name" value="MEMBRANE-BOUND LYTIC MUREIN TRANSGLYCOSYLASE D"/>
    <property type="match status" value="1"/>
</dbReference>
<dbReference type="CDD" id="cd00118">
    <property type="entry name" value="LysM"/>
    <property type="match status" value="1"/>
</dbReference>
<dbReference type="InterPro" id="IPR013693">
    <property type="entry name" value="SpoIID/LytB_N"/>
</dbReference>
<dbReference type="PANTHER" id="PTHR33734">
    <property type="entry name" value="LYSM DOMAIN-CONTAINING GPI-ANCHORED PROTEIN 2"/>
    <property type="match status" value="1"/>
</dbReference>
<evidence type="ECO:0000313" key="3">
    <source>
        <dbReference type="EMBL" id="GGA64871.1"/>
    </source>
</evidence>